<dbReference type="AlphaFoldDB" id="A0A7D4QB36"/>
<keyword evidence="3" id="KW-1185">Reference proteome</keyword>
<keyword evidence="1" id="KW-1133">Transmembrane helix</keyword>
<dbReference type="KEGG" id="aqg:HRU87_01620"/>
<keyword evidence="1" id="KW-0812">Transmembrane</keyword>
<evidence type="ECO:0000313" key="2">
    <source>
        <dbReference type="EMBL" id="QKJ24930.1"/>
    </source>
</evidence>
<dbReference type="Proteomes" id="UP000501003">
    <property type="component" value="Chromosome"/>
</dbReference>
<organism evidence="2 3">
    <name type="scientific">Aquiluna borgnonia</name>
    <dbReference type="NCBI Taxonomy" id="2499157"/>
    <lineage>
        <taxon>Bacteria</taxon>
        <taxon>Bacillati</taxon>
        <taxon>Actinomycetota</taxon>
        <taxon>Actinomycetes</taxon>
        <taxon>Micrococcales</taxon>
        <taxon>Microbacteriaceae</taxon>
        <taxon>Luna cluster</taxon>
        <taxon>Luna-1 subcluster</taxon>
        <taxon>Aquiluna</taxon>
    </lineage>
</organism>
<evidence type="ECO:0000313" key="3">
    <source>
        <dbReference type="Proteomes" id="UP000501003"/>
    </source>
</evidence>
<keyword evidence="1" id="KW-0472">Membrane</keyword>
<dbReference type="RefSeq" id="WP_173493227.1">
    <property type="nucleotide sequence ID" value="NZ_CP054056.1"/>
</dbReference>
<proteinExistence type="predicted"/>
<evidence type="ECO:0000256" key="1">
    <source>
        <dbReference type="SAM" id="Phobius"/>
    </source>
</evidence>
<gene>
    <name evidence="2" type="ORF">HRU87_01620</name>
</gene>
<accession>A0A7D4QB36</accession>
<reference evidence="2 3" key="1">
    <citation type="submission" date="2020-05" db="EMBL/GenBank/DDBJ databases">
        <title>Aquirufa sp. strain 15G-AUS-rot a new Aquirufa species.</title>
        <authorList>
            <person name="Pitt A."/>
            <person name="Hahn M.W."/>
        </authorList>
    </citation>
    <scope>NUCLEOTIDE SEQUENCE [LARGE SCALE GENOMIC DNA]</scope>
    <source>
        <strain evidence="2 3">15G-AUS-rot</strain>
    </source>
</reference>
<dbReference type="EMBL" id="CP054056">
    <property type="protein sequence ID" value="QKJ24930.1"/>
    <property type="molecule type" value="Genomic_DNA"/>
</dbReference>
<sequence>MRLFQRQWFRTFLTYSSLFLVVYIGYLIYATDRTAPALESFVVSTEILDPAAGLETFEYSGKITDARSVSKAEFYCTSKTGDEFVLVLVTSGANKYKVGFGKISSSPDWLGRWDGTKTEVQFEGIGRLPKGTQPLECDWVAKLADNLGNQTEIETGLSLSIISPKP</sequence>
<name>A0A7D4QB36_9MICO</name>
<feature type="transmembrane region" description="Helical" evidence="1">
    <location>
        <begin position="12"/>
        <end position="29"/>
    </location>
</feature>
<protein>
    <submittedName>
        <fullName evidence="2">Uncharacterized protein</fullName>
    </submittedName>
</protein>